<dbReference type="GO" id="GO:0016747">
    <property type="term" value="F:acyltransferase activity, transferring groups other than amino-acyl groups"/>
    <property type="evidence" value="ECO:0007669"/>
    <property type="project" value="InterPro"/>
</dbReference>
<sequence length="146" mass="17014">MQLIKYKTSDKTYYEQTLHLRNLVLRKPLGKNIFDEDLRIEKENDFYGWETGNRIIATLSVYKGAEGVANLTAFAVEPVYQHQGYGRRLVTFLIADLKKNAYKELKVQARETARPFYEKCGFIVESEPLINKTLKTTDYIMSYSIN</sequence>
<evidence type="ECO:0000256" key="1">
    <source>
        <dbReference type="ARBA" id="ARBA00022679"/>
    </source>
</evidence>
<dbReference type="Gene3D" id="3.40.630.30">
    <property type="match status" value="1"/>
</dbReference>
<accession>A0A242CCM5</accession>
<dbReference type="InterPro" id="IPR016181">
    <property type="entry name" value="Acyl_CoA_acyltransferase"/>
</dbReference>
<proteinExistence type="predicted"/>
<dbReference type="AlphaFoldDB" id="A0A242CCM5"/>
<dbReference type="Proteomes" id="UP000195139">
    <property type="component" value="Unassembled WGS sequence"/>
</dbReference>
<reference evidence="4 6" key="2">
    <citation type="submission" date="2018-07" db="EMBL/GenBank/DDBJ databases">
        <title>The Genome Sequence of Enterococcus sp. DIV0659b.</title>
        <authorList>
            <consortium name="The Broad Institute Genomics Platform"/>
            <consortium name="The Broad Institute Genomic Center for Infectious Diseases"/>
            <person name="Earl A."/>
            <person name="Manson A."/>
            <person name="Schwartman J."/>
            <person name="Gilmore M."/>
            <person name="Abouelleil A."/>
            <person name="Cao P."/>
            <person name="Chapman S."/>
            <person name="Cusick C."/>
            <person name="Shea T."/>
            <person name="Young S."/>
            <person name="Neafsey D."/>
            <person name="Nusbaum C."/>
            <person name="Birren B."/>
        </authorList>
    </citation>
    <scope>NUCLEOTIDE SEQUENCE [LARGE SCALE GENOMIC DNA]</scope>
    <source>
        <strain evidence="4 6">4G2_DIV0659</strain>
    </source>
</reference>
<reference evidence="5" key="1">
    <citation type="submission" date="2017-05" db="EMBL/GenBank/DDBJ databases">
        <title>The Genome Sequence of Enterococcus sp. 4G2_DIV0659.</title>
        <authorList>
            <consortium name="The Broad Institute Genomics Platform"/>
            <consortium name="The Broad Institute Genomic Center for Infectious Diseases"/>
            <person name="Earl A."/>
            <person name="Manson A."/>
            <person name="Schwartman J."/>
            <person name="Gilmore M."/>
            <person name="Abouelleil A."/>
            <person name="Cao P."/>
            <person name="Chapman S."/>
            <person name="Cusick C."/>
            <person name="Shea T."/>
            <person name="Young S."/>
            <person name="Neafsey D."/>
            <person name="Nusbaum C."/>
            <person name="Birren B."/>
        </authorList>
    </citation>
    <scope>NUCLEOTIDE SEQUENCE [LARGE SCALE GENOMIC DNA]</scope>
    <source>
        <strain evidence="5">4G2_DIV0659</strain>
    </source>
</reference>
<feature type="domain" description="N-acetyltransferase" evidence="3">
    <location>
        <begin position="4"/>
        <end position="146"/>
    </location>
</feature>
<comment type="caution">
    <text evidence="5">The sequence shown here is derived from an EMBL/GenBank/DDBJ whole genome shotgun (WGS) entry which is preliminary data.</text>
</comment>
<evidence type="ECO:0000313" key="6">
    <source>
        <dbReference type="Proteomes" id="UP000195139"/>
    </source>
</evidence>
<dbReference type="Pfam" id="PF13673">
    <property type="entry name" value="Acetyltransf_10"/>
    <property type="match status" value="1"/>
</dbReference>
<dbReference type="SUPFAM" id="SSF55729">
    <property type="entry name" value="Acyl-CoA N-acyltransferases (Nat)"/>
    <property type="match status" value="1"/>
</dbReference>
<organism evidence="5">
    <name type="scientific">Candidatus Enterococcus mansonii</name>
    <dbReference type="NCBI Taxonomy" id="1834181"/>
    <lineage>
        <taxon>Bacteria</taxon>
        <taxon>Bacillati</taxon>
        <taxon>Bacillota</taxon>
        <taxon>Bacilli</taxon>
        <taxon>Lactobacillales</taxon>
        <taxon>Enterococcaceae</taxon>
        <taxon>Enterococcus</taxon>
    </lineage>
</organism>
<evidence type="ECO:0000313" key="4">
    <source>
        <dbReference type="EMBL" id="MEI5993616.1"/>
    </source>
</evidence>
<dbReference type="RefSeq" id="WP_086331145.1">
    <property type="nucleotide sequence ID" value="NZ_NGLE02000001.1"/>
</dbReference>
<keyword evidence="2" id="KW-0012">Acyltransferase</keyword>
<dbReference type="InterPro" id="IPR000182">
    <property type="entry name" value="GNAT_dom"/>
</dbReference>
<dbReference type="EMBL" id="NGLE01000003">
    <property type="protein sequence ID" value="OTO08003.1"/>
    <property type="molecule type" value="Genomic_DNA"/>
</dbReference>
<dbReference type="STRING" id="1834181.A5880_002273"/>
<dbReference type="OrthoDB" id="2242710at2"/>
<evidence type="ECO:0000259" key="3">
    <source>
        <dbReference type="PROSITE" id="PS51186"/>
    </source>
</evidence>
<keyword evidence="1" id="KW-0808">Transferase</keyword>
<dbReference type="PANTHER" id="PTHR43420">
    <property type="entry name" value="ACETYLTRANSFERASE"/>
    <property type="match status" value="1"/>
</dbReference>
<dbReference type="EMBL" id="NGLE02000001">
    <property type="protein sequence ID" value="MEI5993616.1"/>
    <property type="molecule type" value="Genomic_DNA"/>
</dbReference>
<keyword evidence="6" id="KW-1185">Reference proteome</keyword>
<evidence type="ECO:0000313" key="5">
    <source>
        <dbReference type="EMBL" id="OTO08003.1"/>
    </source>
</evidence>
<gene>
    <name evidence="4" type="ORF">A5880_001163</name>
    <name evidence="5" type="ORF">A5880_002273</name>
</gene>
<dbReference type="InterPro" id="IPR050680">
    <property type="entry name" value="YpeA/RimI_acetyltransf"/>
</dbReference>
<protein>
    <recommendedName>
        <fullName evidence="3">N-acetyltransferase domain-containing protein</fullName>
    </recommendedName>
</protein>
<dbReference type="PROSITE" id="PS51186">
    <property type="entry name" value="GNAT"/>
    <property type="match status" value="1"/>
</dbReference>
<dbReference type="CDD" id="cd04301">
    <property type="entry name" value="NAT_SF"/>
    <property type="match status" value="1"/>
</dbReference>
<name>A0A242CCM5_9ENTE</name>
<evidence type="ECO:0000256" key="2">
    <source>
        <dbReference type="ARBA" id="ARBA00023315"/>
    </source>
</evidence>